<organism evidence="1">
    <name type="scientific">bioreactor metagenome</name>
    <dbReference type="NCBI Taxonomy" id="1076179"/>
    <lineage>
        <taxon>unclassified sequences</taxon>
        <taxon>metagenomes</taxon>
        <taxon>ecological metagenomes</taxon>
    </lineage>
</organism>
<gene>
    <name evidence="1" type="ORF">SDC9_170251</name>
</gene>
<reference evidence="1" key="1">
    <citation type="submission" date="2019-08" db="EMBL/GenBank/DDBJ databases">
        <authorList>
            <person name="Kucharzyk K."/>
            <person name="Murdoch R.W."/>
            <person name="Higgins S."/>
            <person name="Loffler F."/>
        </authorList>
    </citation>
    <scope>NUCLEOTIDE SEQUENCE</scope>
</reference>
<dbReference type="EMBL" id="VSSQ01071205">
    <property type="protein sequence ID" value="MPN22866.1"/>
    <property type="molecule type" value="Genomic_DNA"/>
</dbReference>
<comment type="caution">
    <text evidence="1">The sequence shown here is derived from an EMBL/GenBank/DDBJ whole genome shotgun (WGS) entry which is preliminary data.</text>
</comment>
<proteinExistence type="predicted"/>
<name>A0A645G9R1_9ZZZZ</name>
<sequence>MQKLLVLQGTEHDLAAVLGFPVQPLHLLKYKFAFGDIKACNENTV</sequence>
<protein>
    <submittedName>
        <fullName evidence="1">Uncharacterized protein</fullName>
    </submittedName>
</protein>
<evidence type="ECO:0000313" key="1">
    <source>
        <dbReference type="EMBL" id="MPN22866.1"/>
    </source>
</evidence>
<dbReference type="AlphaFoldDB" id="A0A645G9R1"/>
<accession>A0A645G9R1</accession>